<proteinExistence type="predicted"/>
<comment type="caution">
    <text evidence="1">The sequence shown here is derived from an EMBL/GenBank/DDBJ whole genome shotgun (WGS) entry which is preliminary data.</text>
</comment>
<accession>A0A392NXM1</accession>
<reference evidence="1 2" key="1">
    <citation type="journal article" date="2018" name="Front. Plant Sci.">
        <title>Red Clover (Trifolium pratense) and Zigzag Clover (T. medium) - A Picture of Genomic Similarities and Differences.</title>
        <authorList>
            <person name="Dluhosova J."/>
            <person name="Istvanek J."/>
            <person name="Nedelnik J."/>
            <person name="Repkova J."/>
        </authorList>
    </citation>
    <scope>NUCLEOTIDE SEQUENCE [LARGE SCALE GENOMIC DNA]</scope>
    <source>
        <strain evidence="2">cv. 10/8</strain>
        <tissue evidence="1">Leaf</tissue>
    </source>
</reference>
<keyword evidence="2" id="KW-1185">Reference proteome</keyword>
<name>A0A392NXM1_9FABA</name>
<organism evidence="1 2">
    <name type="scientific">Trifolium medium</name>
    <dbReference type="NCBI Taxonomy" id="97028"/>
    <lineage>
        <taxon>Eukaryota</taxon>
        <taxon>Viridiplantae</taxon>
        <taxon>Streptophyta</taxon>
        <taxon>Embryophyta</taxon>
        <taxon>Tracheophyta</taxon>
        <taxon>Spermatophyta</taxon>
        <taxon>Magnoliopsida</taxon>
        <taxon>eudicotyledons</taxon>
        <taxon>Gunneridae</taxon>
        <taxon>Pentapetalae</taxon>
        <taxon>rosids</taxon>
        <taxon>fabids</taxon>
        <taxon>Fabales</taxon>
        <taxon>Fabaceae</taxon>
        <taxon>Papilionoideae</taxon>
        <taxon>50 kb inversion clade</taxon>
        <taxon>NPAAA clade</taxon>
        <taxon>Hologalegina</taxon>
        <taxon>IRL clade</taxon>
        <taxon>Trifolieae</taxon>
        <taxon>Trifolium</taxon>
    </lineage>
</organism>
<dbReference type="Proteomes" id="UP000265520">
    <property type="component" value="Unassembled WGS sequence"/>
</dbReference>
<feature type="non-terminal residue" evidence="1">
    <location>
        <position position="1"/>
    </location>
</feature>
<sequence>HQRRFADKMIHYKSAINLIIASVNLSGNISKLHAYSSMSEFVVLKSFKIQMKFLKCSCYQGSSLASTYPELDEM</sequence>
<evidence type="ECO:0000313" key="2">
    <source>
        <dbReference type="Proteomes" id="UP000265520"/>
    </source>
</evidence>
<dbReference type="AlphaFoldDB" id="A0A392NXM1"/>
<protein>
    <submittedName>
        <fullName evidence="1">Uncharacterized protein</fullName>
    </submittedName>
</protein>
<evidence type="ECO:0000313" key="1">
    <source>
        <dbReference type="EMBL" id="MCI03990.1"/>
    </source>
</evidence>
<dbReference type="EMBL" id="LXQA010053941">
    <property type="protein sequence ID" value="MCI03990.1"/>
    <property type="molecule type" value="Genomic_DNA"/>
</dbReference>